<dbReference type="EMBL" id="JAWDGP010000965">
    <property type="protein sequence ID" value="KAK3795923.1"/>
    <property type="molecule type" value="Genomic_DNA"/>
</dbReference>
<dbReference type="AlphaFoldDB" id="A0AAE1AXI7"/>
<feature type="domain" description="SOCS box" evidence="4">
    <location>
        <begin position="469"/>
        <end position="528"/>
    </location>
</feature>
<evidence type="ECO:0000313" key="6">
    <source>
        <dbReference type="Proteomes" id="UP001283361"/>
    </source>
</evidence>
<feature type="repeat" description="ANK" evidence="3">
    <location>
        <begin position="247"/>
        <end position="279"/>
    </location>
</feature>
<feature type="repeat" description="ANK" evidence="3">
    <location>
        <begin position="283"/>
        <end position="312"/>
    </location>
</feature>
<dbReference type="SUPFAM" id="SSF48403">
    <property type="entry name" value="Ankyrin repeat"/>
    <property type="match status" value="1"/>
</dbReference>
<evidence type="ECO:0000259" key="4">
    <source>
        <dbReference type="PROSITE" id="PS50225"/>
    </source>
</evidence>
<dbReference type="PRINTS" id="PR01415">
    <property type="entry name" value="ANKYRIN"/>
</dbReference>
<name>A0AAE1AXI7_9GAST</name>
<keyword evidence="1" id="KW-0677">Repeat</keyword>
<evidence type="ECO:0000256" key="3">
    <source>
        <dbReference type="PROSITE-ProRule" id="PRU00023"/>
    </source>
</evidence>
<dbReference type="PANTHER" id="PTHR24198">
    <property type="entry name" value="ANKYRIN REPEAT AND PROTEIN KINASE DOMAIN-CONTAINING PROTEIN"/>
    <property type="match status" value="1"/>
</dbReference>
<evidence type="ECO:0000256" key="1">
    <source>
        <dbReference type="ARBA" id="ARBA00022737"/>
    </source>
</evidence>
<dbReference type="Gene3D" id="1.25.40.20">
    <property type="entry name" value="Ankyrin repeat-containing domain"/>
    <property type="match status" value="4"/>
</dbReference>
<dbReference type="InterPro" id="IPR036036">
    <property type="entry name" value="SOCS_box-like_dom_sf"/>
</dbReference>
<dbReference type="SUPFAM" id="SSF158235">
    <property type="entry name" value="SOCS box-like"/>
    <property type="match status" value="1"/>
</dbReference>
<feature type="repeat" description="ANK" evidence="3">
    <location>
        <begin position="111"/>
        <end position="143"/>
    </location>
</feature>
<sequence length="537" mass="58318">MDLDIKCKTEEEFIDMFIQSMDRDDALFIESMLHAKRKDSRFPLDINKCAIIAASRGRADVLTKVLTLNPRMSHGDEGGRRAIHHAASNGHLECTRLLLKAGAISNCADHQGKTPLHLACLMGHKDIVHLLVRQCAHINSCRTEAGENAVHVTAAAGHLDVMEVLLDNGGDTSLVTRVSKGGESPLHKAVGADKPEMVDLLCSHGANPDVPDAWGKFPIHSACERGLLRCISVLVRHGASLEARDAQGQTALAVAVVEGQSKAARALLEHGANVCVQDRFCFTLLHKAAMRDNTDLIELLAGAGADVNARAQDSLHSPLMTAVSVGCLSSVHKLIELGADVTLPDRLNNTPLHLVHFQLGGNSSKDIILALVKGGGRLDPRDRGQLTPLQRCLEVGILRRNPILPSVRLLCEAGSHLGPDSFNNGSKSPLFRQAYTGCLHEALYLGRAGWDLKQEPWLSLPGKDPRQDRLHQILLAIRNQVPSLLSCCRKTIRESLVSAWQHREILSAIAVLPIPGGLKTYLSLRDIQPDEDSVFDS</sequence>
<comment type="caution">
    <text evidence="5">The sequence shown here is derived from an EMBL/GenBank/DDBJ whole genome shotgun (WGS) entry which is preliminary data.</text>
</comment>
<protein>
    <recommendedName>
        <fullName evidence="4">SOCS box domain-containing protein</fullName>
    </recommendedName>
</protein>
<dbReference type="Pfam" id="PF12796">
    <property type="entry name" value="Ank_2"/>
    <property type="match status" value="3"/>
</dbReference>
<organism evidence="5 6">
    <name type="scientific">Elysia crispata</name>
    <name type="common">lettuce slug</name>
    <dbReference type="NCBI Taxonomy" id="231223"/>
    <lineage>
        <taxon>Eukaryota</taxon>
        <taxon>Metazoa</taxon>
        <taxon>Spiralia</taxon>
        <taxon>Lophotrochozoa</taxon>
        <taxon>Mollusca</taxon>
        <taxon>Gastropoda</taxon>
        <taxon>Heterobranchia</taxon>
        <taxon>Euthyneura</taxon>
        <taxon>Panpulmonata</taxon>
        <taxon>Sacoglossa</taxon>
        <taxon>Placobranchoidea</taxon>
        <taxon>Plakobranchidae</taxon>
        <taxon>Elysia</taxon>
    </lineage>
</organism>
<dbReference type="PANTHER" id="PTHR24198:SF165">
    <property type="entry name" value="ANKYRIN REPEAT-CONTAINING PROTEIN-RELATED"/>
    <property type="match status" value="1"/>
</dbReference>
<dbReference type="SMART" id="SM00969">
    <property type="entry name" value="SOCS_box"/>
    <property type="match status" value="1"/>
</dbReference>
<keyword evidence="2 3" id="KW-0040">ANK repeat</keyword>
<proteinExistence type="predicted"/>
<keyword evidence="6" id="KW-1185">Reference proteome</keyword>
<feature type="repeat" description="ANK" evidence="3">
    <location>
        <begin position="314"/>
        <end position="346"/>
    </location>
</feature>
<dbReference type="InterPro" id="IPR036770">
    <property type="entry name" value="Ankyrin_rpt-contain_sf"/>
</dbReference>
<dbReference type="PROSITE" id="PS50225">
    <property type="entry name" value="SOCS"/>
    <property type="match status" value="1"/>
</dbReference>
<dbReference type="PROSITE" id="PS50297">
    <property type="entry name" value="ANK_REP_REGION"/>
    <property type="match status" value="7"/>
</dbReference>
<feature type="repeat" description="ANK" evidence="3">
    <location>
        <begin position="181"/>
        <end position="213"/>
    </location>
</feature>
<dbReference type="GO" id="GO:0035556">
    <property type="term" value="P:intracellular signal transduction"/>
    <property type="evidence" value="ECO:0007669"/>
    <property type="project" value="InterPro"/>
</dbReference>
<dbReference type="SMART" id="SM00248">
    <property type="entry name" value="ANK"/>
    <property type="match status" value="8"/>
</dbReference>
<accession>A0AAE1AXI7</accession>
<dbReference type="Proteomes" id="UP001283361">
    <property type="component" value="Unassembled WGS sequence"/>
</dbReference>
<evidence type="ECO:0000313" key="5">
    <source>
        <dbReference type="EMBL" id="KAK3795923.1"/>
    </source>
</evidence>
<evidence type="ECO:0000256" key="2">
    <source>
        <dbReference type="ARBA" id="ARBA00023043"/>
    </source>
</evidence>
<feature type="repeat" description="ANK" evidence="3">
    <location>
        <begin position="214"/>
        <end position="246"/>
    </location>
</feature>
<dbReference type="InterPro" id="IPR002110">
    <property type="entry name" value="Ankyrin_rpt"/>
</dbReference>
<dbReference type="PROSITE" id="PS50088">
    <property type="entry name" value="ANK_REPEAT"/>
    <property type="match status" value="8"/>
</dbReference>
<feature type="repeat" description="ANK" evidence="3">
    <location>
        <begin position="78"/>
        <end position="110"/>
    </location>
</feature>
<feature type="repeat" description="ANK" evidence="3">
    <location>
        <begin position="145"/>
        <end position="177"/>
    </location>
</feature>
<dbReference type="InterPro" id="IPR001496">
    <property type="entry name" value="SOCS_box"/>
</dbReference>
<dbReference type="Pfam" id="PF07525">
    <property type="entry name" value="SOCS_box"/>
    <property type="match status" value="1"/>
</dbReference>
<reference evidence="5" key="1">
    <citation type="journal article" date="2023" name="G3 (Bethesda)">
        <title>A reference genome for the long-term kleptoplast-retaining sea slug Elysia crispata morphotype clarki.</title>
        <authorList>
            <person name="Eastman K.E."/>
            <person name="Pendleton A.L."/>
            <person name="Shaikh M.A."/>
            <person name="Suttiyut T."/>
            <person name="Ogas R."/>
            <person name="Tomko P."/>
            <person name="Gavelis G."/>
            <person name="Widhalm J.R."/>
            <person name="Wisecaver J.H."/>
        </authorList>
    </citation>
    <scope>NUCLEOTIDE SEQUENCE</scope>
    <source>
        <strain evidence="5">ECLA1</strain>
    </source>
</reference>
<gene>
    <name evidence="5" type="ORF">RRG08_010743</name>
</gene>